<reference evidence="2 3" key="1">
    <citation type="submission" date="2021-03" db="EMBL/GenBank/DDBJ databases">
        <title>Genomic Encyclopedia of Type Strains, Phase IV (KMG-IV): sequencing the most valuable type-strain genomes for metagenomic binning, comparative biology and taxonomic classification.</title>
        <authorList>
            <person name="Goeker M."/>
        </authorList>
    </citation>
    <scope>NUCLEOTIDE SEQUENCE [LARGE SCALE GENOMIC DNA]</scope>
    <source>
        <strain evidence="2 3">DSM 24950</strain>
    </source>
</reference>
<sequence length="73" mass="8789">MPSTVSYHLMGDVMLSLLAQCMMYFVHLYHFKIVRDRHLVVLYTTFWAEMPLLPAILAKWLYFVQREHAFPRN</sequence>
<keyword evidence="1" id="KW-1133">Transmembrane helix</keyword>
<name>A0ABS4I637_9BACL</name>
<organism evidence="2 3">
    <name type="scientific">Paenibacillus aceris</name>
    <dbReference type="NCBI Taxonomy" id="869555"/>
    <lineage>
        <taxon>Bacteria</taxon>
        <taxon>Bacillati</taxon>
        <taxon>Bacillota</taxon>
        <taxon>Bacilli</taxon>
        <taxon>Bacillales</taxon>
        <taxon>Paenibacillaceae</taxon>
        <taxon>Paenibacillus</taxon>
    </lineage>
</organism>
<feature type="transmembrane region" description="Helical" evidence="1">
    <location>
        <begin position="6"/>
        <end position="28"/>
    </location>
</feature>
<accession>A0ABS4I637</accession>
<keyword evidence="1" id="KW-0472">Membrane</keyword>
<feature type="transmembrane region" description="Helical" evidence="1">
    <location>
        <begin position="40"/>
        <end position="63"/>
    </location>
</feature>
<keyword evidence="3" id="KW-1185">Reference proteome</keyword>
<keyword evidence="1" id="KW-0812">Transmembrane</keyword>
<dbReference type="EMBL" id="JAGGKV010000021">
    <property type="protein sequence ID" value="MBP1966367.1"/>
    <property type="molecule type" value="Genomic_DNA"/>
</dbReference>
<protein>
    <submittedName>
        <fullName evidence="2">Uncharacterized protein</fullName>
    </submittedName>
</protein>
<gene>
    <name evidence="2" type="ORF">J2Z65_005626</name>
</gene>
<comment type="caution">
    <text evidence="2">The sequence shown here is derived from an EMBL/GenBank/DDBJ whole genome shotgun (WGS) entry which is preliminary data.</text>
</comment>
<dbReference type="Proteomes" id="UP001519344">
    <property type="component" value="Unassembled WGS sequence"/>
</dbReference>
<evidence type="ECO:0000313" key="2">
    <source>
        <dbReference type="EMBL" id="MBP1966367.1"/>
    </source>
</evidence>
<evidence type="ECO:0000313" key="3">
    <source>
        <dbReference type="Proteomes" id="UP001519344"/>
    </source>
</evidence>
<evidence type="ECO:0000256" key="1">
    <source>
        <dbReference type="SAM" id="Phobius"/>
    </source>
</evidence>
<proteinExistence type="predicted"/>